<organism evidence="9 10">
    <name type="scientific">Salix viminalis</name>
    <name type="common">Common osier</name>
    <name type="synonym">Basket willow</name>
    <dbReference type="NCBI Taxonomy" id="40686"/>
    <lineage>
        <taxon>Eukaryota</taxon>
        <taxon>Viridiplantae</taxon>
        <taxon>Streptophyta</taxon>
        <taxon>Embryophyta</taxon>
        <taxon>Tracheophyta</taxon>
        <taxon>Spermatophyta</taxon>
        <taxon>Magnoliopsida</taxon>
        <taxon>eudicotyledons</taxon>
        <taxon>Gunneridae</taxon>
        <taxon>Pentapetalae</taxon>
        <taxon>rosids</taxon>
        <taxon>fabids</taxon>
        <taxon>Malpighiales</taxon>
        <taxon>Salicaceae</taxon>
        <taxon>Saliceae</taxon>
        <taxon>Salix</taxon>
    </lineage>
</organism>
<evidence type="ECO:0000256" key="3">
    <source>
        <dbReference type="ARBA" id="ARBA00022723"/>
    </source>
</evidence>
<dbReference type="GO" id="GO:0000302">
    <property type="term" value="P:response to reactive oxygen species"/>
    <property type="evidence" value="ECO:0007669"/>
    <property type="project" value="TreeGrafter"/>
</dbReference>
<dbReference type="AlphaFoldDB" id="A0A9Q0V9Q0"/>
<feature type="domain" description="Plant heme peroxidase family profile" evidence="8">
    <location>
        <begin position="105"/>
        <end position="172"/>
    </location>
</feature>
<keyword evidence="2" id="KW-0349">Heme</keyword>
<dbReference type="Pfam" id="PF00141">
    <property type="entry name" value="peroxidase"/>
    <property type="match status" value="1"/>
</dbReference>
<evidence type="ECO:0000256" key="4">
    <source>
        <dbReference type="ARBA" id="ARBA00023002"/>
    </source>
</evidence>
<comment type="similarity">
    <text evidence="6">Belongs to the peroxidase family.</text>
</comment>
<dbReference type="InterPro" id="IPR044831">
    <property type="entry name" value="Ccp1-like"/>
</dbReference>
<dbReference type="InterPro" id="IPR019794">
    <property type="entry name" value="Peroxidases_AS"/>
</dbReference>
<dbReference type="PANTHER" id="PTHR31356">
    <property type="entry name" value="THYLAKOID LUMENAL 29 KDA PROTEIN, CHLOROPLASTIC-RELATED"/>
    <property type="match status" value="1"/>
</dbReference>
<reference evidence="9" key="2">
    <citation type="journal article" date="2023" name="Int. J. Mol. Sci.">
        <title>De Novo Assembly and Annotation of 11 Diverse Shrub Willow (Salix) Genomes Reveals Novel Gene Organization in Sex-Linked Regions.</title>
        <authorList>
            <person name="Hyden B."/>
            <person name="Feng K."/>
            <person name="Yates T.B."/>
            <person name="Jawdy S."/>
            <person name="Cereghino C."/>
            <person name="Smart L.B."/>
            <person name="Muchero W."/>
        </authorList>
    </citation>
    <scope>NUCLEOTIDE SEQUENCE [LARGE SCALE GENOMIC DNA]</scope>
    <source>
        <tissue evidence="9">Shoot tip</tissue>
    </source>
</reference>
<dbReference type="PRINTS" id="PR00459">
    <property type="entry name" value="ASPEROXIDASE"/>
</dbReference>
<evidence type="ECO:0000313" key="10">
    <source>
        <dbReference type="Proteomes" id="UP001151529"/>
    </source>
</evidence>
<dbReference type="SUPFAM" id="SSF48113">
    <property type="entry name" value="Heme-dependent peroxidases"/>
    <property type="match status" value="1"/>
</dbReference>
<name>A0A9Q0V9Q0_SALVM</name>
<feature type="compositionally biased region" description="Polar residues" evidence="7">
    <location>
        <begin position="1"/>
        <end position="23"/>
    </location>
</feature>
<dbReference type="GO" id="GO:0046872">
    <property type="term" value="F:metal ion binding"/>
    <property type="evidence" value="ECO:0007669"/>
    <property type="project" value="UniProtKB-KW"/>
</dbReference>
<keyword evidence="1 9" id="KW-0575">Peroxidase</keyword>
<gene>
    <name evidence="9" type="ORF">OIU85_017617</name>
</gene>
<evidence type="ECO:0000256" key="7">
    <source>
        <dbReference type="SAM" id="MobiDB-lite"/>
    </source>
</evidence>
<reference evidence="9" key="1">
    <citation type="submission" date="2022-11" db="EMBL/GenBank/DDBJ databases">
        <authorList>
            <person name="Hyden B.L."/>
            <person name="Feng K."/>
            <person name="Yates T."/>
            <person name="Jawdy S."/>
            <person name="Smart L.B."/>
            <person name="Muchero W."/>
        </authorList>
    </citation>
    <scope>NUCLEOTIDE SEQUENCE</scope>
    <source>
        <tissue evidence="9">Shoot tip</tissue>
    </source>
</reference>
<dbReference type="GO" id="GO:0004601">
    <property type="term" value="F:peroxidase activity"/>
    <property type="evidence" value="ECO:0007669"/>
    <property type="project" value="UniProtKB-KW"/>
</dbReference>
<dbReference type="Proteomes" id="UP001151529">
    <property type="component" value="Chromosome 6"/>
</dbReference>
<accession>A0A9Q0V9Q0</accession>
<evidence type="ECO:0000259" key="8">
    <source>
        <dbReference type="Pfam" id="PF00141"/>
    </source>
</evidence>
<dbReference type="InterPro" id="IPR002016">
    <property type="entry name" value="Haem_peroxidase"/>
</dbReference>
<dbReference type="InterPro" id="IPR002207">
    <property type="entry name" value="Peroxidase_I"/>
</dbReference>
<keyword evidence="3" id="KW-0479">Metal-binding</keyword>
<keyword evidence="5" id="KW-0408">Iron</keyword>
<feature type="region of interest" description="Disordered" evidence="7">
    <location>
        <begin position="1"/>
        <end position="29"/>
    </location>
</feature>
<protein>
    <submittedName>
        <fullName evidence="9">L-ASCORBATE PEROXIDASE 6-RELATED</fullName>
    </submittedName>
</protein>
<dbReference type="Gene3D" id="1.10.520.10">
    <property type="match status" value="1"/>
</dbReference>
<dbReference type="OrthoDB" id="2859658at2759"/>
<evidence type="ECO:0000256" key="1">
    <source>
        <dbReference type="ARBA" id="ARBA00022559"/>
    </source>
</evidence>
<evidence type="ECO:0000256" key="2">
    <source>
        <dbReference type="ARBA" id="ARBA00022617"/>
    </source>
</evidence>
<dbReference type="GO" id="GO:0020037">
    <property type="term" value="F:heme binding"/>
    <property type="evidence" value="ECO:0007669"/>
    <property type="project" value="InterPro"/>
</dbReference>
<keyword evidence="4" id="KW-0560">Oxidoreductase</keyword>
<evidence type="ECO:0000256" key="5">
    <source>
        <dbReference type="ARBA" id="ARBA00023004"/>
    </source>
</evidence>
<dbReference type="PROSITE" id="PS00436">
    <property type="entry name" value="PEROXIDASE_2"/>
    <property type="match status" value="1"/>
</dbReference>
<dbReference type="PANTHER" id="PTHR31356:SF8">
    <property type="entry name" value="L-ASCORBATE PEROXIDASE 6-RELATED"/>
    <property type="match status" value="1"/>
</dbReference>
<comment type="caution">
    <text evidence="9">The sequence shown here is derived from an EMBL/GenBank/DDBJ whole genome shotgun (WGS) entry which is preliminary data.</text>
</comment>
<sequence length="242" mass="26579">MASLTILSTTKPSSTLSFTTPQESKFPAKSQRPFSSTVKFRATPFKVCVFPSNNNDNGAKDDCFSTRRSLLVCISTLPFLFGFHEMEDLSAKALQSDTNTYMLIKEEVRKVVSKGKAAGVLRLVFHDAGTFEMDGNSGGMNGSIVYELERPENSGLKKSLKILDKAKGEVDAIQQGGYLKFHYLMDPRIMDSVVPGSYILDFSTTSIVGRHDCCGGSRSSFSLWGSNNTCSVRQTRFTGARC</sequence>
<dbReference type="InterPro" id="IPR010255">
    <property type="entry name" value="Haem_peroxidase_sf"/>
</dbReference>
<dbReference type="GO" id="GO:0042744">
    <property type="term" value="P:hydrogen peroxide catabolic process"/>
    <property type="evidence" value="ECO:0007669"/>
    <property type="project" value="TreeGrafter"/>
</dbReference>
<keyword evidence="10" id="KW-1185">Reference proteome</keyword>
<proteinExistence type="inferred from homology"/>
<evidence type="ECO:0000256" key="6">
    <source>
        <dbReference type="RuleBase" id="RU004241"/>
    </source>
</evidence>
<evidence type="ECO:0000313" key="9">
    <source>
        <dbReference type="EMBL" id="KAJ6743693.1"/>
    </source>
</evidence>
<dbReference type="GO" id="GO:0034599">
    <property type="term" value="P:cellular response to oxidative stress"/>
    <property type="evidence" value="ECO:0007669"/>
    <property type="project" value="InterPro"/>
</dbReference>
<dbReference type="EMBL" id="JAPFFL010000002">
    <property type="protein sequence ID" value="KAJ6743693.1"/>
    <property type="molecule type" value="Genomic_DNA"/>
</dbReference>